<dbReference type="EMBL" id="KE647198">
    <property type="protein sequence ID" value="EQB60952.1"/>
    <property type="molecule type" value="Genomic_DNA"/>
</dbReference>
<dbReference type="OrthoDB" id="5954035at2759"/>
<name>T0L094_9MICR</name>
<protein>
    <submittedName>
        <fullName evidence="1">Alpha beta hydrolase fold protein</fullName>
    </submittedName>
</protein>
<keyword evidence="1" id="KW-0378">Hydrolase</keyword>
<reference evidence="1 2" key="1">
    <citation type="journal article" date="2013" name="BMC Genomics">
        <title>Genome sequencing and comparative genomics of honey bee microsporidia, Nosema apis reveal novel insights into host-parasite interactions.</title>
        <authorList>
            <person name="Chen Yp."/>
            <person name="Pettis J.S."/>
            <person name="Zhao Y."/>
            <person name="Liu X."/>
            <person name="Tallon L.J."/>
            <person name="Sadzewicz L.D."/>
            <person name="Li R."/>
            <person name="Zheng H."/>
            <person name="Huang S."/>
            <person name="Zhang X."/>
            <person name="Hamilton M.C."/>
            <person name="Pernal S.F."/>
            <person name="Melathopoulos A.P."/>
            <person name="Yan X."/>
            <person name="Evans J.D."/>
        </authorList>
    </citation>
    <scope>NUCLEOTIDE SEQUENCE [LARGE SCALE GENOMIC DNA]</scope>
    <source>
        <strain evidence="1 2">BRL 01</strain>
    </source>
</reference>
<proteinExistence type="predicted"/>
<gene>
    <name evidence="1" type="ORF">NAPIS_ORF01478</name>
</gene>
<dbReference type="HOGENOM" id="CLU_2085454_0_0_1"/>
<sequence>MDSVWAHHGYIRRNKDIFENAGVNCNNILKCKNLRDIDKLLTKKYLNLRIFLIIINHNLVKNDPIIPENVIDKKVCKKNTNVLLVVNPWGGHLGFLKDSLSQSLADEIIVEFSLYFE</sequence>
<evidence type="ECO:0000313" key="1">
    <source>
        <dbReference type="EMBL" id="EQB60952.1"/>
    </source>
</evidence>
<dbReference type="GO" id="GO:0016787">
    <property type="term" value="F:hydrolase activity"/>
    <property type="evidence" value="ECO:0007669"/>
    <property type="project" value="UniProtKB-KW"/>
</dbReference>
<accession>T0L094</accession>
<keyword evidence="2" id="KW-1185">Reference proteome</keyword>
<organism evidence="1 2">
    <name type="scientific">Vairimorpha apis BRL 01</name>
    <dbReference type="NCBI Taxonomy" id="1037528"/>
    <lineage>
        <taxon>Eukaryota</taxon>
        <taxon>Fungi</taxon>
        <taxon>Fungi incertae sedis</taxon>
        <taxon>Microsporidia</taxon>
        <taxon>Nosematidae</taxon>
        <taxon>Vairimorpha</taxon>
    </lineage>
</organism>
<dbReference type="Proteomes" id="UP000053780">
    <property type="component" value="Unassembled WGS sequence"/>
</dbReference>
<dbReference type="VEuPathDB" id="MicrosporidiaDB:NAPIS_ORF01478"/>
<dbReference type="AlphaFoldDB" id="T0L094"/>
<evidence type="ECO:0000313" key="2">
    <source>
        <dbReference type="Proteomes" id="UP000053780"/>
    </source>
</evidence>